<feature type="transmembrane region" description="Helical" evidence="6">
    <location>
        <begin position="467"/>
        <end position="488"/>
    </location>
</feature>
<dbReference type="PANTHER" id="PTHR30287:SF1">
    <property type="entry name" value="INNER MEMBRANE PROTEIN"/>
    <property type="match status" value="1"/>
</dbReference>
<feature type="transmembrane region" description="Helical" evidence="6">
    <location>
        <begin position="416"/>
        <end position="446"/>
    </location>
</feature>
<keyword evidence="5 6" id="KW-0472">Membrane</keyword>
<keyword evidence="3 6" id="KW-0812">Transmembrane</keyword>
<evidence type="ECO:0000256" key="6">
    <source>
        <dbReference type="SAM" id="Phobius"/>
    </source>
</evidence>
<reference evidence="10" key="1">
    <citation type="submission" date="2017-05" db="EMBL/GenBank/DDBJ databases">
        <authorList>
            <person name="Lin X."/>
        </authorList>
    </citation>
    <scope>NUCLEOTIDE SEQUENCE [LARGE SCALE GENOMIC DNA]</scope>
    <source>
        <strain evidence="10">JLT2012</strain>
    </source>
</reference>
<accession>A0A219B4Z0</accession>
<feature type="transmembrane region" description="Helical" evidence="6">
    <location>
        <begin position="298"/>
        <end position="323"/>
    </location>
</feature>
<gene>
    <name evidence="9" type="ORF">B5C34_07135</name>
</gene>
<feature type="transmembrane region" description="Helical" evidence="6">
    <location>
        <begin position="389"/>
        <end position="410"/>
    </location>
</feature>
<evidence type="ECO:0000256" key="2">
    <source>
        <dbReference type="ARBA" id="ARBA00022475"/>
    </source>
</evidence>
<dbReference type="AlphaFoldDB" id="A0A219B4Z0"/>
<evidence type="ECO:0000313" key="10">
    <source>
        <dbReference type="Proteomes" id="UP000198462"/>
    </source>
</evidence>
<feature type="transmembrane region" description="Helical" evidence="6">
    <location>
        <begin position="21"/>
        <end position="44"/>
    </location>
</feature>
<feature type="domain" description="ABC3 transporter permease C-terminal" evidence="7">
    <location>
        <begin position="712"/>
        <end position="822"/>
    </location>
</feature>
<dbReference type="RefSeq" id="WP_088712040.1">
    <property type="nucleotide sequence ID" value="NZ_NFZT01000001.1"/>
</dbReference>
<dbReference type="Pfam" id="PF12704">
    <property type="entry name" value="MacB_PCD"/>
    <property type="match status" value="1"/>
</dbReference>
<keyword evidence="2" id="KW-1003">Cell membrane</keyword>
<dbReference type="InterPro" id="IPR003838">
    <property type="entry name" value="ABC3_permease_C"/>
</dbReference>
<dbReference type="InterPro" id="IPR025857">
    <property type="entry name" value="MacB_PCD"/>
</dbReference>
<feature type="domain" description="MacB-like periplasmic core" evidence="8">
    <location>
        <begin position="23"/>
        <end position="222"/>
    </location>
</feature>
<protein>
    <submittedName>
        <fullName evidence="9">ABC transporter permease</fullName>
    </submittedName>
</protein>
<organism evidence="9 10">
    <name type="scientific">Pacificimonas flava</name>
    <dbReference type="NCBI Taxonomy" id="1234595"/>
    <lineage>
        <taxon>Bacteria</taxon>
        <taxon>Pseudomonadati</taxon>
        <taxon>Pseudomonadota</taxon>
        <taxon>Alphaproteobacteria</taxon>
        <taxon>Sphingomonadales</taxon>
        <taxon>Sphingosinicellaceae</taxon>
        <taxon>Pacificimonas</taxon>
    </lineage>
</organism>
<evidence type="ECO:0000256" key="3">
    <source>
        <dbReference type="ARBA" id="ARBA00022692"/>
    </source>
</evidence>
<feature type="domain" description="ABC3 transporter permease C-terminal" evidence="7">
    <location>
        <begin position="257"/>
        <end position="373"/>
    </location>
</feature>
<dbReference type="PANTHER" id="PTHR30287">
    <property type="entry name" value="MEMBRANE COMPONENT OF PREDICTED ABC SUPERFAMILY METABOLITE UPTAKE TRANSPORTER"/>
    <property type="match status" value="1"/>
</dbReference>
<feature type="transmembrane region" description="Helical" evidence="6">
    <location>
        <begin position="253"/>
        <end position="277"/>
    </location>
</feature>
<proteinExistence type="predicted"/>
<feature type="transmembrane region" description="Helical" evidence="6">
    <location>
        <begin position="752"/>
        <end position="783"/>
    </location>
</feature>
<dbReference type="Proteomes" id="UP000198462">
    <property type="component" value="Unassembled WGS sequence"/>
</dbReference>
<evidence type="ECO:0000259" key="7">
    <source>
        <dbReference type="Pfam" id="PF02687"/>
    </source>
</evidence>
<dbReference type="OrthoDB" id="9775544at2"/>
<comment type="caution">
    <text evidence="9">The sequence shown here is derived from an EMBL/GenBank/DDBJ whole genome shotgun (WGS) entry which is preliminary data.</text>
</comment>
<keyword evidence="10" id="KW-1185">Reference proteome</keyword>
<feature type="transmembrane region" description="Helical" evidence="6">
    <location>
        <begin position="795"/>
        <end position="815"/>
    </location>
</feature>
<comment type="subcellular location">
    <subcellularLocation>
        <location evidence="1">Cell membrane</location>
        <topology evidence="1">Multi-pass membrane protein</topology>
    </subcellularLocation>
</comment>
<sequence length="832" mass="87112">MTLPWRLALRDLRGGLGGLRLLIACLFLGVGAIAGVGSLSASILTALAAQGQDILGGDVAVEMSQRRASPEERAAFEALGDVSELVLMRANVATADNSETIIAELKAVDTAYPLYGQFRLRGGGDLQNALEDGLLLGTGAAERLGVRIGDRLRVGEARLPLTGIIENEPDKVAEGFVIGPTVMIGLGDFARTGLERAGSLYEVQYRIRAAGDLDLEEVEEDLLERFPDGGLDVDTRDNAAPGARRFILNVGQFLTLVGLTALIVAGVGVGSGVSSYLRSKTRSIASLKSIGAGSKLIFRTYMIQIGLVTFGAVLAGAVVGALVPSAVSLVAGEVLPVPPAGGIYPLPLLTAILYGFLTAFAFAVWPLLQARDIPAARLFRAGVETAGRPPASVLGLMFAAGLLVAVLAVVQARQPLFAAGFLAAAMATLLLLGLIAGLIVAAARALPRPRHPLFRLAIANLTRPGGMTRQLTVSLGLGLTLFAVLGVIETNLSGQIERTIPEEAPTHFLLDIPAEGETEFRDMVSEAGGAGTDIRTVPSLRGAITAVDGKLVSEMEEIPEGAWILRGDRGLTFASEIPEGNRIVSGEWWPADYDGPQLLSMDAEVARTLGLEVGDTLTVNIFGFPLTAEIANLREIDWATMGFNFGLVYSPGEIEEAPYSLMATIRVPDEGDRLLTRRVGDSFPSSSIIRVSDVLDSAETVLGQLSAAIRAASAVAILAGIAVLVGAIAAARRARTYDAVMLKVLGATRPQILLAFLIEFAILSAVVAGLALALGAAGGWFVITQVFDLEWLPDWGPVVAVVLAGASAISLLSLVGNWSALRARPAQALRAL</sequence>
<evidence type="ECO:0000256" key="1">
    <source>
        <dbReference type="ARBA" id="ARBA00004651"/>
    </source>
</evidence>
<evidence type="ECO:0000259" key="8">
    <source>
        <dbReference type="Pfam" id="PF12704"/>
    </source>
</evidence>
<feature type="transmembrane region" description="Helical" evidence="6">
    <location>
        <begin position="343"/>
        <end position="368"/>
    </location>
</feature>
<feature type="transmembrane region" description="Helical" evidence="6">
    <location>
        <begin position="711"/>
        <end position="731"/>
    </location>
</feature>
<dbReference type="GO" id="GO:0005886">
    <property type="term" value="C:plasma membrane"/>
    <property type="evidence" value="ECO:0007669"/>
    <property type="project" value="UniProtKB-SubCell"/>
</dbReference>
<evidence type="ECO:0000313" key="9">
    <source>
        <dbReference type="EMBL" id="OWV33254.1"/>
    </source>
</evidence>
<dbReference type="InterPro" id="IPR038766">
    <property type="entry name" value="Membrane_comp_ABC_pdt"/>
</dbReference>
<dbReference type="Pfam" id="PF02687">
    <property type="entry name" value="FtsX"/>
    <property type="match status" value="2"/>
</dbReference>
<evidence type="ECO:0000256" key="4">
    <source>
        <dbReference type="ARBA" id="ARBA00022989"/>
    </source>
</evidence>
<keyword evidence="4 6" id="KW-1133">Transmembrane helix</keyword>
<dbReference type="EMBL" id="NFZT01000001">
    <property type="protein sequence ID" value="OWV33254.1"/>
    <property type="molecule type" value="Genomic_DNA"/>
</dbReference>
<evidence type="ECO:0000256" key="5">
    <source>
        <dbReference type="ARBA" id="ARBA00023136"/>
    </source>
</evidence>
<name>A0A219B4Z0_9SPHN</name>